<dbReference type="InterPro" id="IPR014875">
    <property type="entry name" value="Mor_transcription_activator"/>
</dbReference>
<sequence length="130" mass="15011">MAQQELPPSRLMRDAPDLLRDLFDQAAHLARQQGLAPEPADQLALELVDVMAANWGGRHINFPKGVTLRMIQRDLAIWREFDGSNHNELATRHGVTTVWVYAVIRKIRKMIRQDRQPGLFDPVDRLEHDR</sequence>
<keyword evidence="3" id="KW-1185">Reference proteome</keyword>
<name>A0A191ZDV3_9GAMM</name>
<dbReference type="KEGG" id="haz:A9404_00455"/>
<evidence type="ECO:0000259" key="1">
    <source>
        <dbReference type="Pfam" id="PF08765"/>
    </source>
</evidence>
<evidence type="ECO:0000313" key="2">
    <source>
        <dbReference type="EMBL" id="ANJ66051.1"/>
    </source>
</evidence>
<dbReference type="RefSeq" id="WP_066097663.1">
    <property type="nucleotide sequence ID" value="NZ_CP016027.1"/>
</dbReference>
<reference evidence="2 3" key="1">
    <citation type="submission" date="2016-06" db="EMBL/GenBank/DDBJ databases">
        <title>Insight into the functional genes involving in sulfur oxidation in Pearl River water.</title>
        <authorList>
            <person name="Luo J."/>
            <person name="Tan X."/>
            <person name="Lin W."/>
        </authorList>
    </citation>
    <scope>NUCLEOTIDE SEQUENCE [LARGE SCALE GENOMIC DNA]</scope>
    <source>
        <strain evidence="2 3">LS2</strain>
    </source>
</reference>
<dbReference type="EMBL" id="CP016027">
    <property type="protein sequence ID" value="ANJ66051.1"/>
    <property type="molecule type" value="Genomic_DNA"/>
</dbReference>
<dbReference type="STRING" id="1860122.A9404_00455"/>
<protein>
    <recommendedName>
        <fullName evidence="1">Mor transcription activator domain-containing protein</fullName>
    </recommendedName>
</protein>
<organism evidence="2 3">
    <name type="scientific">Halothiobacillus diazotrophicus</name>
    <dbReference type="NCBI Taxonomy" id="1860122"/>
    <lineage>
        <taxon>Bacteria</taxon>
        <taxon>Pseudomonadati</taxon>
        <taxon>Pseudomonadota</taxon>
        <taxon>Gammaproteobacteria</taxon>
        <taxon>Chromatiales</taxon>
        <taxon>Halothiobacillaceae</taxon>
        <taxon>Halothiobacillus</taxon>
    </lineage>
</organism>
<evidence type="ECO:0000313" key="3">
    <source>
        <dbReference type="Proteomes" id="UP000078596"/>
    </source>
</evidence>
<dbReference type="PANTHER" id="PTHR37812:SF1">
    <property type="entry name" value="MU-LIKE PROPHAGE FLUMU PROTEIN C"/>
    <property type="match status" value="1"/>
</dbReference>
<dbReference type="PANTHER" id="PTHR37812">
    <property type="entry name" value="MU-LIKE PROPHAGE FLUMU PROTEIN C"/>
    <property type="match status" value="1"/>
</dbReference>
<accession>A0A191ZDV3</accession>
<dbReference type="Pfam" id="PF08765">
    <property type="entry name" value="Mor"/>
    <property type="match status" value="1"/>
</dbReference>
<dbReference type="Gene3D" id="1.10.10.60">
    <property type="entry name" value="Homeodomain-like"/>
    <property type="match status" value="1"/>
</dbReference>
<proteinExistence type="predicted"/>
<dbReference type="InterPro" id="IPR009057">
    <property type="entry name" value="Homeodomain-like_sf"/>
</dbReference>
<dbReference type="AlphaFoldDB" id="A0A191ZDV3"/>
<dbReference type="InterPro" id="IPR052411">
    <property type="entry name" value="c-mor_Regulatory_Protein"/>
</dbReference>
<dbReference type="SUPFAM" id="SSF46689">
    <property type="entry name" value="Homeodomain-like"/>
    <property type="match status" value="1"/>
</dbReference>
<feature type="domain" description="Mor transcription activator" evidence="1">
    <location>
        <begin position="15"/>
        <end position="119"/>
    </location>
</feature>
<gene>
    <name evidence="2" type="ORF">A9404_00455</name>
</gene>
<dbReference type="Proteomes" id="UP000078596">
    <property type="component" value="Chromosome"/>
</dbReference>